<protein>
    <submittedName>
        <fullName evidence="2">Uncharacterized protein</fullName>
    </submittedName>
</protein>
<dbReference type="FunCoup" id="D8RL28">
    <property type="interactions" value="2244"/>
</dbReference>
<dbReference type="PANTHER" id="PTHR36367:SF2">
    <property type="entry name" value="TRANSMEMBRANE PROTEIN"/>
    <property type="match status" value="1"/>
</dbReference>
<dbReference type="InParanoid" id="D8RL28"/>
<dbReference type="eggNOG" id="ENOG502QR51">
    <property type="taxonomic scope" value="Eukaryota"/>
</dbReference>
<sequence length="336" mass="37568">MASVILSAAPSSGLRYKQCVIPRHQALLWLHTRDHRLVSCRIAKAYRRDGPVERNVVCKARRAPDEGFVSNAALRLVLWSMTGFYAVWLFILPYAPGDPAWAIDQETLSMLFQLSLNFFFVLPIANAAGFHVVTAPVVHPAAEALFNIVMGWTLLFGPIIFSDARNNRFKGSLEALWAGQWFLTNAFLIPYMAIRLNEQVPTKSQSPSKFCQAALSAAKPIALVGGIVGALSIAWGLGGRPDAGFGNIVDRWNYFLHYIGTDRVAYAFLWDVFLYSIFQVWLVQSNLKKVEGLRMRKMVSLLSYVPYVGSVAYLWGLASEIPEMTMSQENLPEESK</sequence>
<dbReference type="KEGG" id="smo:SELMODRAFT_172377"/>
<keyword evidence="1" id="KW-0472">Membrane</keyword>
<keyword evidence="1" id="KW-0812">Transmembrane</keyword>
<feature type="transmembrane region" description="Helical" evidence="1">
    <location>
        <begin position="145"/>
        <end position="164"/>
    </location>
</feature>
<dbReference type="HOGENOM" id="CLU_069492_1_0_1"/>
<feature type="transmembrane region" description="Helical" evidence="1">
    <location>
        <begin position="264"/>
        <end position="287"/>
    </location>
</feature>
<accession>D8RL28</accession>
<feature type="transmembrane region" description="Helical" evidence="1">
    <location>
        <begin position="111"/>
        <end position="133"/>
    </location>
</feature>
<dbReference type="PANTHER" id="PTHR36367">
    <property type="entry name" value="TRANSMEMBRANE PROTEIN"/>
    <property type="match status" value="1"/>
</dbReference>
<gene>
    <name evidence="2" type="ORF">SELMODRAFT_172377</name>
</gene>
<dbReference type="EMBL" id="GL377582">
    <property type="protein sequence ID" value="EFJ27553.1"/>
    <property type="molecule type" value="Genomic_DNA"/>
</dbReference>
<feature type="transmembrane region" description="Helical" evidence="1">
    <location>
        <begin position="176"/>
        <end position="196"/>
    </location>
</feature>
<evidence type="ECO:0000313" key="2">
    <source>
        <dbReference type="EMBL" id="EFJ27553.1"/>
    </source>
</evidence>
<reference evidence="2 3" key="1">
    <citation type="journal article" date="2011" name="Science">
        <title>The Selaginella genome identifies genetic changes associated with the evolution of vascular plants.</title>
        <authorList>
            <person name="Banks J.A."/>
            <person name="Nishiyama T."/>
            <person name="Hasebe M."/>
            <person name="Bowman J.L."/>
            <person name="Gribskov M."/>
            <person name="dePamphilis C."/>
            <person name="Albert V.A."/>
            <person name="Aono N."/>
            <person name="Aoyama T."/>
            <person name="Ambrose B.A."/>
            <person name="Ashton N.W."/>
            <person name="Axtell M.J."/>
            <person name="Barker E."/>
            <person name="Barker M.S."/>
            <person name="Bennetzen J.L."/>
            <person name="Bonawitz N.D."/>
            <person name="Chapple C."/>
            <person name="Cheng C."/>
            <person name="Correa L.G."/>
            <person name="Dacre M."/>
            <person name="DeBarry J."/>
            <person name="Dreyer I."/>
            <person name="Elias M."/>
            <person name="Engstrom E.M."/>
            <person name="Estelle M."/>
            <person name="Feng L."/>
            <person name="Finet C."/>
            <person name="Floyd S.K."/>
            <person name="Frommer W.B."/>
            <person name="Fujita T."/>
            <person name="Gramzow L."/>
            <person name="Gutensohn M."/>
            <person name="Harholt J."/>
            <person name="Hattori M."/>
            <person name="Heyl A."/>
            <person name="Hirai T."/>
            <person name="Hiwatashi Y."/>
            <person name="Ishikawa M."/>
            <person name="Iwata M."/>
            <person name="Karol K.G."/>
            <person name="Koehler B."/>
            <person name="Kolukisaoglu U."/>
            <person name="Kubo M."/>
            <person name="Kurata T."/>
            <person name="Lalonde S."/>
            <person name="Li K."/>
            <person name="Li Y."/>
            <person name="Litt A."/>
            <person name="Lyons E."/>
            <person name="Manning G."/>
            <person name="Maruyama T."/>
            <person name="Michael T.P."/>
            <person name="Mikami K."/>
            <person name="Miyazaki S."/>
            <person name="Morinaga S."/>
            <person name="Murata T."/>
            <person name="Mueller-Roeber B."/>
            <person name="Nelson D.R."/>
            <person name="Obara M."/>
            <person name="Oguri Y."/>
            <person name="Olmstead R.G."/>
            <person name="Onodera N."/>
            <person name="Petersen B.L."/>
            <person name="Pils B."/>
            <person name="Prigge M."/>
            <person name="Rensing S.A."/>
            <person name="Riano-Pachon D.M."/>
            <person name="Roberts A.W."/>
            <person name="Sato Y."/>
            <person name="Scheller H.V."/>
            <person name="Schulz B."/>
            <person name="Schulz C."/>
            <person name="Shakirov E.V."/>
            <person name="Shibagaki N."/>
            <person name="Shinohara N."/>
            <person name="Shippen D.E."/>
            <person name="Soerensen I."/>
            <person name="Sotooka R."/>
            <person name="Sugimoto N."/>
            <person name="Sugita M."/>
            <person name="Sumikawa N."/>
            <person name="Tanurdzic M."/>
            <person name="Theissen G."/>
            <person name="Ulvskov P."/>
            <person name="Wakazuki S."/>
            <person name="Weng J.K."/>
            <person name="Willats W.W."/>
            <person name="Wipf D."/>
            <person name="Wolf P.G."/>
            <person name="Yang L."/>
            <person name="Zimmer A.D."/>
            <person name="Zhu Q."/>
            <person name="Mitros T."/>
            <person name="Hellsten U."/>
            <person name="Loque D."/>
            <person name="Otillar R."/>
            <person name="Salamov A."/>
            <person name="Schmutz J."/>
            <person name="Shapiro H."/>
            <person name="Lindquist E."/>
            <person name="Lucas S."/>
            <person name="Rokhsar D."/>
            <person name="Grigoriev I.V."/>
        </authorList>
    </citation>
    <scope>NUCLEOTIDE SEQUENCE [LARGE SCALE GENOMIC DNA]</scope>
</reference>
<feature type="transmembrane region" description="Helical" evidence="1">
    <location>
        <begin position="299"/>
        <end position="318"/>
    </location>
</feature>
<feature type="transmembrane region" description="Helical" evidence="1">
    <location>
        <begin position="217"/>
        <end position="237"/>
    </location>
</feature>
<feature type="transmembrane region" description="Helical" evidence="1">
    <location>
        <begin position="72"/>
        <end position="91"/>
    </location>
</feature>
<dbReference type="AlphaFoldDB" id="D8RL28"/>
<dbReference type="Gramene" id="EFJ27553">
    <property type="protein sequence ID" value="EFJ27553"/>
    <property type="gene ID" value="SELMODRAFT_172377"/>
</dbReference>
<name>D8RL28_SELML</name>
<keyword evidence="1" id="KW-1133">Transmembrane helix</keyword>
<dbReference type="STRING" id="88036.D8RL28"/>
<proteinExistence type="predicted"/>
<dbReference type="Proteomes" id="UP000001514">
    <property type="component" value="Unassembled WGS sequence"/>
</dbReference>
<evidence type="ECO:0000313" key="3">
    <source>
        <dbReference type="Proteomes" id="UP000001514"/>
    </source>
</evidence>
<organism evidence="3">
    <name type="scientific">Selaginella moellendorffii</name>
    <name type="common">Spikemoss</name>
    <dbReference type="NCBI Taxonomy" id="88036"/>
    <lineage>
        <taxon>Eukaryota</taxon>
        <taxon>Viridiplantae</taxon>
        <taxon>Streptophyta</taxon>
        <taxon>Embryophyta</taxon>
        <taxon>Tracheophyta</taxon>
        <taxon>Lycopodiopsida</taxon>
        <taxon>Selaginellales</taxon>
        <taxon>Selaginellaceae</taxon>
        <taxon>Selaginella</taxon>
    </lineage>
</organism>
<dbReference type="OMA" id="KSKHTVW"/>
<evidence type="ECO:0000256" key="1">
    <source>
        <dbReference type="SAM" id="Phobius"/>
    </source>
</evidence>
<keyword evidence="3" id="KW-1185">Reference proteome</keyword>